<reference evidence="1" key="2">
    <citation type="submission" date="2021-02" db="EMBL/GenBank/DDBJ databases">
        <authorList>
            <person name="Kimball J.A."/>
            <person name="Haas M.W."/>
            <person name="Macchietto M."/>
            <person name="Kono T."/>
            <person name="Duquette J."/>
            <person name="Shao M."/>
        </authorList>
    </citation>
    <scope>NUCLEOTIDE SEQUENCE</scope>
    <source>
        <tissue evidence="1">Fresh leaf tissue</tissue>
    </source>
</reference>
<accession>A0A8J5TJP7</accession>
<sequence>MEVVSSPRSVVPYRGDGEATSIPEDLRRWACFSSGKNHHGFMHDTGHSAVTAETCMILQGLKKGYWA</sequence>
<comment type="caution">
    <text evidence="1">The sequence shown here is derived from an EMBL/GenBank/DDBJ whole genome shotgun (WGS) entry which is preliminary data.</text>
</comment>
<dbReference type="AlphaFoldDB" id="A0A8J5TJP7"/>
<dbReference type="EMBL" id="JAAALK010000282">
    <property type="protein sequence ID" value="KAG8080526.1"/>
    <property type="molecule type" value="Genomic_DNA"/>
</dbReference>
<evidence type="ECO:0000313" key="1">
    <source>
        <dbReference type="EMBL" id="KAG8080526.1"/>
    </source>
</evidence>
<dbReference type="Proteomes" id="UP000729402">
    <property type="component" value="Unassembled WGS sequence"/>
</dbReference>
<evidence type="ECO:0000313" key="2">
    <source>
        <dbReference type="Proteomes" id="UP000729402"/>
    </source>
</evidence>
<name>A0A8J5TJP7_ZIZPA</name>
<gene>
    <name evidence="1" type="ORF">GUJ93_ZPchr0007g6377</name>
</gene>
<keyword evidence="2" id="KW-1185">Reference proteome</keyword>
<protein>
    <submittedName>
        <fullName evidence="1">Uncharacterized protein</fullName>
    </submittedName>
</protein>
<proteinExistence type="predicted"/>
<organism evidence="1 2">
    <name type="scientific">Zizania palustris</name>
    <name type="common">Northern wild rice</name>
    <dbReference type="NCBI Taxonomy" id="103762"/>
    <lineage>
        <taxon>Eukaryota</taxon>
        <taxon>Viridiplantae</taxon>
        <taxon>Streptophyta</taxon>
        <taxon>Embryophyta</taxon>
        <taxon>Tracheophyta</taxon>
        <taxon>Spermatophyta</taxon>
        <taxon>Magnoliopsida</taxon>
        <taxon>Liliopsida</taxon>
        <taxon>Poales</taxon>
        <taxon>Poaceae</taxon>
        <taxon>BOP clade</taxon>
        <taxon>Oryzoideae</taxon>
        <taxon>Oryzeae</taxon>
        <taxon>Zizaniinae</taxon>
        <taxon>Zizania</taxon>
    </lineage>
</organism>
<reference evidence="1" key="1">
    <citation type="journal article" date="2021" name="bioRxiv">
        <title>Whole Genome Assembly and Annotation of Northern Wild Rice, Zizania palustris L., Supports a Whole Genome Duplication in the Zizania Genus.</title>
        <authorList>
            <person name="Haas M."/>
            <person name="Kono T."/>
            <person name="Macchietto M."/>
            <person name="Millas R."/>
            <person name="McGilp L."/>
            <person name="Shao M."/>
            <person name="Duquette J."/>
            <person name="Hirsch C.N."/>
            <person name="Kimball J."/>
        </authorList>
    </citation>
    <scope>NUCLEOTIDE SEQUENCE</scope>
    <source>
        <tissue evidence="1">Fresh leaf tissue</tissue>
    </source>
</reference>